<evidence type="ECO:0000313" key="3">
    <source>
        <dbReference type="Proteomes" id="UP001165065"/>
    </source>
</evidence>
<sequence length="405" mass="44621">MFLTAGREDFKFLPGEYTCCVAPKKGLRVTLLEKQTVASEATGLSCGTLYTAGPPKSTLSPAASSLPTFRYISSLLYQHLQALEDIEYTKCGCIQLATTPEELKFAKKSYEGEVDMVRKPEAVKFCKSLEEVRDILPEAGPSVLGGVYTPNSGQVNAGLAAHKCAEIAEERGAIVRENVTVKKITKSNGVYTVESSRGEIFRAKAIVVAAGAWANDVIGKNKVDVYKVKGQMATSGMEAKQGEFSKMPVVYWFESYHAWSTKHTFPHHMTHDENFGRVTRHAYGKRSPSGNLFFGGDRFFPDHDADYEVNNKALDELFKKKIYPSLPSLSKFFSHDEAGSWAGIMPFSKDGYATIDCLDGEGLFVATGFGASGIMDAPGAMFFLADWLRGNEKHPYLKKFEKRPS</sequence>
<dbReference type="OrthoDB" id="498204at2759"/>
<dbReference type="InterPro" id="IPR036188">
    <property type="entry name" value="FAD/NAD-bd_sf"/>
</dbReference>
<name>A0A9W7L5J1_9STRA</name>
<protein>
    <recommendedName>
        <fullName evidence="1">FAD dependent oxidoreductase domain-containing protein</fullName>
    </recommendedName>
</protein>
<dbReference type="Gene3D" id="3.50.50.60">
    <property type="entry name" value="FAD/NAD(P)-binding domain"/>
    <property type="match status" value="1"/>
</dbReference>
<comment type="caution">
    <text evidence="2">The sequence shown here is derived from an EMBL/GenBank/DDBJ whole genome shotgun (WGS) entry which is preliminary data.</text>
</comment>
<dbReference type="SUPFAM" id="SSF51905">
    <property type="entry name" value="FAD/NAD(P)-binding domain"/>
    <property type="match status" value="1"/>
</dbReference>
<dbReference type="AlphaFoldDB" id="A0A9W7L5J1"/>
<organism evidence="2 3">
    <name type="scientific">Triparma columacea</name>
    <dbReference type="NCBI Taxonomy" id="722753"/>
    <lineage>
        <taxon>Eukaryota</taxon>
        <taxon>Sar</taxon>
        <taxon>Stramenopiles</taxon>
        <taxon>Ochrophyta</taxon>
        <taxon>Bolidophyceae</taxon>
        <taxon>Parmales</taxon>
        <taxon>Triparmaceae</taxon>
        <taxon>Triparma</taxon>
    </lineage>
</organism>
<accession>A0A9W7L5J1</accession>
<dbReference type="Pfam" id="PF01266">
    <property type="entry name" value="DAO"/>
    <property type="match status" value="1"/>
</dbReference>
<dbReference type="PANTHER" id="PTHR13847">
    <property type="entry name" value="SARCOSINE DEHYDROGENASE-RELATED"/>
    <property type="match status" value="1"/>
</dbReference>
<proteinExistence type="predicted"/>
<dbReference type="Gene3D" id="3.30.9.10">
    <property type="entry name" value="D-Amino Acid Oxidase, subunit A, domain 2"/>
    <property type="match status" value="1"/>
</dbReference>
<gene>
    <name evidence="2" type="ORF">TrCOL_g8323</name>
</gene>
<feature type="domain" description="FAD dependent oxidoreductase" evidence="1">
    <location>
        <begin position="24"/>
        <end position="380"/>
    </location>
</feature>
<dbReference type="EMBL" id="BRYA01000755">
    <property type="protein sequence ID" value="GMI31744.1"/>
    <property type="molecule type" value="Genomic_DNA"/>
</dbReference>
<keyword evidence="3" id="KW-1185">Reference proteome</keyword>
<dbReference type="GO" id="GO:0005737">
    <property type="term" value="C:cytoplasm"/>
    <property type="evidence" value="ECO:0007669"/>
    <property type="project" value="TreeGrafter"/>
</dbReference>
<reference evidence="3" key="1">
    <citation type="journal article" date="2023" name="Commun. Biol.">
        <title>Genome analysis of Parmales, the sister group of diatoms, reveals the evolutionary specialization of diatoms from phago-mixotrophs to photoautotrophs.</title>
        <authorList>
            <person name="Ban H."/>
            <person name="Sato S."/>
            <person name="Yoshikawa S."/>
            <person name="Yamada K."/>
            <person name="Nakamura Y."/>
            <person name="Ichinomiya M."/>
            <person name="Sato N."/>
            <person name="Blanc-Mathieu R."/>
            <person name="Endo H."/>
            <person name="Kuwata A."/>
            <person name="Ogata H."/>
        </authorList>
    </citation>
    <scope>NUCLEOTIDE SEQUENCE [LARGE SCALE GENOMIC DNA]</scope>
</reference>
<dbReference type="Proteomes" id="UP001165065">
    <property type="component" value="Unassembled WGS sequence"/>
</dbReference>
<dbReference type="InterPro" id="IPR006076">
    <property type="entry name" value="FAD-dep_OxRdtase"/>
</dbReference>
<evidence type="ECO:0000259" key="1">
    <source>
        <dbReference type="Pfam" id="PF01266"/>
    </source>
</evidence>
<evidence type="ECO:0000313" key="2">
    <source>
        <dbReference type="EMBL" id="GMI31744.1"/>
    </source>
</evidence>